<sequence>MPIRNRDARLLRAIARYQRYRDRRGLVAWINRSMGKAAHVFWSILSGSDISREASIDPETRMPHPNGVVIHAEAVVEPGCLIMQQVTLGQLAGGGAPHVGRSAYLGAGAKVLGPVRIGEGARIGANAVVLSDVPPHATAVGVPARITRQRVVEPHVKAD</sequence>
<dbReference type="EC" id="2.3.1.30" evidence="5"/>
<evidence type="ECO:0000313" key="5">
    <source>
        <dbReference type="EMBL" id="MFC0813316.1"/>
    </source>
</evidence>
<dbReference type="EMBL" id="JBHMQU010000080">
    <property type="protein sequence ID" value="MFC0813316.1"/>
    <property type="molecule type" value="Genomic_DNA"/>
</dbReference>
<dbReference type="SUPFAM" id="SSF51161">
    <property type="entry name" value="Trimeric LpxA-like enzymes"/>
    <property type="match status" value="1"/>
</dbReference>
<dbReference type="CDD" id="cd03354">
    <property type="entry name" value="LbH_SAT"/>
    <property type="match status" value="1"/>
</dbReference>
<keyword evidence="2 5" id="KW-0808">Transferase</keyword>
<evidence type="ECO:0000313" key="6">
    <source>
        <dbReference type="Proteomes" id="UP001589920"/>
    </source>
</evidence>
<dbReference type="InterPro" id="IPR001451">
    <property type="entry name" value="Hexapep"/>
</dbReference>
<comment type="similarity">
    <text evidence="1">Belongs to the transferase hexapeptide repeat family.</text>
</comment>
<organism evidence="5 6">
    <name type="scientific">Paracoccus panacisoli</name>
    <dbReference type="NCBI Taxonomy" id="1510163"/>
    <lineage>
        <taxon>Bacteria</taxon>
        <taxon>Pseudomonadati</taxon>
        <taxon>Pseudomonadota</taxon>
        <taxon>Alphaproteobacteria</taxon>
        <taxon>Rhodobacterales</taxon>
        <taxon>Paracoccaceae</taxon>
        <taxon>Paracoccus</taxon>
    </lineage>
</organism>
<dbReference type="Pfam" id="PF00132">
    <property type="entry name" value="Hexapep"/>
    <property type="match status" value="1"/>
</dbReference>
<evidence type="ECO:0000256" key="1">
    <source>
        <dbReference type="ARBA" id="ARBA00007274"/>
    </source>
</evidence>
<evidence type="ECO:0000256" key="4">
    <source>
        <dbReference type="ARBA" id="ARBA00023315"/>
    </source>
</evidence>
<keyword evidence="6" id="KW-1185">Reference proteome</keyword>
<dbReference type="InterPro" id="IPR005881">
    <property type="entry name" value="Ser_O-AcTrfase"/>
</dbReference>
<keyword evidence="4 5" id="KW-0012">Acyltransferase</keyword>
<dbReference type="Proteomes" id="UP001589920">
    <property type="component" value="Unassembled WGS sequence"/>
</dbReference>
<dbReference type="PROSITE" id="PS00101">
    <property type="entry name" value="HEXAPEP_TRANSFERASES"/>
    <property type="match status" value="1"/>
</dbReference>
<dbReference type="PIRSF" id="PIRSF000441">
    <property type="entry name" value="CysE"/>
    <property type="match status" value="1"/>
</dbReference>
<dbReference type="InterPro" id="IPR045304">
    <property type="entry name" value="LbH_SAT"/>
</dbReference>
<proteinExistence type="inferred from homology"/>
<gene>
    <name evidence="5" type="ORF">ACFHYO_14525</name>
</gene>
<accession>A0ABV6T7S9</accession>
<protein>
    <submittedName>
        <fullName evidence="5">Serine O-acetyltransferase</fullName>
        <ecNumber evidence="5">2.3.1.30</ecNumber>
    </submittedName>
</protein>
<dbReference type="InterPro" id="IPR011004">
    <property type="entry name" value="Trimer_LpxA-like_sf"/>
</dbReference>
<keyword evidence="3" id="KW-0677">Repeat</keyword>
<reference evidence="5 6" key="1">
    <citation type="submission" date="2024-09" db="EMBL/GenBank/DDBJ databases">
        <authorList>
            <person name="Sun Q."/>
            <person name="Mori K."/>
        </authorList>
    </citation>
    <scope>NUCLEOTIDE SEQUENCE [LARGE SCALE GENOMIC DNA]</scope>
    <source>
        <strain evidence="5 6">KCTC 42086</strain>
    </source>
</reference>
<evidence type="ECO:0000256" key="2">
    <source>
        <dbReference type="ARBA" id="ARBA00022679"/>
    </source>
</evidence>
<dbReference type="Gene3D" id="2.160.10.10">
    <property type="entry name" value="Hexapeptide repeat proteins"/>
    <property type="match status" value="1"/>
</dbReference>
<dbReference type="GO" id="GO:0009001">
    <property type="term" value="F:serine O-acetyltransferase activity"/>
    <property type="evidence" value="ECO:0007669"/>
    <property type="project" value="UniProtKB-EC"/>
</dbReference>
<dbReference type="InterPro" id="IPR018357">
    <property type="entry name" value="Hexapep_transf_CS"/>
</dbReference>
<comment type="caution">
    <text evidence="5">The sequence shown here is derived from an EMBL/GenBank/DDBJ whole genome shotgun (WGS) entry which is preliminary data.</text>
</comment>
<dbReference type="PANTHER" id="PTHR42811">
    <property type="entry name" value="SERINE ACETYLTRANSFERASE"/>
    <property type="match status" value="1"/>
</dbReference>
<dbReference type="RefSeq" id="WP_081962720.1">
    <property type="nucleotide sequence ID" value="NZ_JBHMQU010000080.1"/>
</dbReference>
<evidence type="ECO:0000256" key="3">
    <source>
        <dbReference type="ARBA" id="ARBA00022737"/>
    </source>
</evidence>
<name>A0ABV6T7S9_9RHOB</name>